<feature type="compositionally biased region" description="Basic and acidic residues" evidence="1">
    <location>
        <begin position="36"/>
        <end position="50"/>
    </location>
</feature>
<reference evidence="2 3" key="1">
    <citation type="journal article" date="2020" name="Int. J. Syst. Evol. Microbiol.">
        <title>Reclassification of Streptomyces castelarensis and Streptomyces sporoclivatus as later heterotypic synonyms of Streptomyces antimycoticus.</title>
        <authorList>
            <person name="Komaki H."/>
            <person name="Tamura T."/>
        </authorList>
    </citation>
    <scope>NUCLEOTIDE SEQUENCE [LARGE SCALE GENOMIC DNA]</scope>
    <source>
        <strain evidence="2 3">NBRC 100767</strain>
    </source>
</reference>
<sequence length="391" mass="39471">MEAMEMLLSGRGRGGWISWWAGGQGGDQSGVAQLGPERRGDGLVEGRDVLGDAAGPGRTRDHGGGRRMGEGELQGGRLDADAMPLGEFLDARDLLDDVRGSVLVLEVGAAREDAGAVRAADDEVDTLLGRRGEQALQGAVVVQQRVAPGEQEGVRLRLVQVEGELNGLDAVDAEAPCLDHALVAQPLQDAEGAGAGTLVDGEPLVAVEVLGDVVDPDDVEPVGAQAPQAVLDRPQGGVGRPLVHDLVGTAVFEQTALLAEVTVGGVLHLVEDDATHLRAEHVLVAGAPGERVAEANLRQAGAVEGGGVVVTDAVLPGGVDGGGGLLGGDVAEHAAQRCGAEAEATGEQGLDGHEGSLRRGGGGGLMAFGRSAVLSSSTVGSVLQTVQDSLG</sequence>
<proteinExistence type="predicted"/>
<organism evidence="2 3">
    <name type="scientific">Streptomyces antimycoticus</name>
    <dbReference type="NCBI Taxonomy" id="68175"/>
    <lineage>
        <taxon>Bacteria</taxon>
        <taxon>Bacillati</taxon>
        <taxon>Actinomycetota</taxon>
        <taxon>Actinomycetes</taxon>
        <taxon>Kitasatosporales</taxon>
        <taxon>Streptomycetaceae</taxon>
        <taxon>Streptomyces</taxon>
        <taxon>Streptomyces violaceusniger group</taxon>
    </lineage>
</organism>
<accession>A0A499VBI7</accession>
<feature type="compositionally biased region" description="Basic and acidic residues" evidence="1">
    <location>
        <begin position="58"/>
        <end position="70"/>
    </location>
</feature>
<evidence type="ECO:0000313" key="2">
    <source>
        <dbReference type="EMBL" id="BBJ45556.1"/>
    </source>
</evidence>
<evidence type="ECO:0000256" key="1">
    <source>
        <dbReference type="SAM" id="MobiDB-lite"/>
    </source>
</evidence>
<protein>
    <submittedName>
        <fullName evidence="2">Uncharacterized protein</fullName>
    </submittedName>
</protein>
<dbReference type="EMBL" id="AP019620">
    <property type="protein sequence ID" value="BBJ45556.1"/>
    <property type="molecule type" value="Genomic_DNA"/>
</dbReference>
<dbReference type="AlphaFoldDB" id="A0A499VBI7"/>
<evidence type="ECO:0000313" key="3">
    <source>
        <dbReference type="Proteomes" id="UP000463951"/>
    </source>
</evidence>
<dbReference type="Proteomes" id="UP000463951">
    <property type="component" value="Chromosome"/>
</dbReference>
<feature type="region of interest" description="Disordered" evidence="1">
    <location>
        <begin position="36"/>
        <end position="77"/>
    </location>
</feature>
<name>A0A499VBI7_9ACTN</name>
<gene>
    <name evidence="2" type="ORF">SSPO_082740</name>
</gene>